<dbReference type="EMBL" id="CP103300">
    <property type="protein sequence ID" value="UYM14250.1"/>
    <property type="molecule type" value="Genomic_DNA"/>
</dbReference>
<name>A0ABY6GNL3_9GAMM</name>
<gene>
    <name evidence="1" type="ORF">NX720_15235</name>
</gene>
<reference evidence="1" key="1">
    <citation type="submission" date="2022-10" db="EMBL/GenBank/DDBJ databases">
        <title>Completed Genome Sequence of two octocoral isolated bacterium, Endozoicomonas euniceicola EF212T and Endozoicomonas gorgoniicola PS125T.</title>
        <authorList>
            <person name="Chiou Y.-J."/>
            <person name="Chen Y.-H."/>
        </authorList>
    </citation>
    <scope>NUCLEOTIDE SEQUENCE</scope>
    <source>
        <strain evidence="1">EF212</strain>
    </source>
</reference>
<evidence type="ECO:0000313" key="2">
    <source>
        <dbReference type="Proteomes" id="UP001163255"/>
    </source>
</evidence>
<dbReference type="RefSeq" id="WP_262595652.1">
    <property type="nucleotide sequence ID" value="NZ_CP103300.1"/>
</dbReference>
<protein>
    <submittedName>
        <fullName evidence="1">Phage major tail tube protein</fullName>
    </submittedName>
</protein>
<dbReference type="Pfam" id="PF04985">
    <property type="entry name" value="Phage_tube"/>
    <property type="match status" value="1"/>
</dbReference>
<keyword evidence="2" id="KW-1185">Reference proteome</keyword>
<evidence type="ECO:0000313" key="1">
    <source>
        <dbReference type="EMBL" id="UYM14250.1"/>
    </source>
</evidence>
<dbReference type="Proteomes" id="UP001163255">
    <property type="component" value="Chromosome"/>
</dbReference>
<proteinExistence type="predicted"/>
<dbReference type="InterPro" id="IPR006498">
    <property type="entry name" value="Tail_tube"/>
</dbReference>
<sequence length="169" mass="18608">MSFVNDVLKNVRMFVDGRGYASDVEELTPPKLTIQTEDYRGGGMDAPVGLDMGMEKLEASYTLVSFDRDVLALFGVAPGQDIPLTFRGALESYDGTVTAVVYEMRGKIREIDPGTWKGGDKPSLSCTMDLHYYKLTHGGSVIHEIDVMNMKRVINGVDRLAQVRDAIGL</sequence>
<organism evidence="1 2">
    <name type="scientific">Endozoicomonas euniceicola</name>
    <dbReference type="NCBI Taxonomy" id="1234143"/>
    <lineage>
        <taxon>Bacteria</taxon>
        <taxon>Pseudomonadati</taxon>
        <taxon>Pseudomonadota</taxon>
        <taxon>Gammaproteobacteria</taxon>
        <taxon>Oceanospirillales</taxon>
        <taxon>Endozoicomonadaceae</taxon>
        <taxon>Endozoicomonas</taxon>
    </lineage>
</organism>
<accession>A0ABY6GNL3</accession>
<dbReference type="NCBIfam" id="TIGR01611">
    <property type="entry name" value="tail_tube"/>
    <property type="match status" value="1"/>
</dbReference>